<evidence type="ECO:0000256" key="2">
    <source>
        <dbReference type="ARBA" id="ARBA00023125"/>
    </source>
</evidence>
<keyword evidence="1" id="KW-0805">Transcription regulation</keyword>
<dbReference type="PRINTS" id="PR00455">
    <property type="entry name" value="HTHTETR"/>
</dbReference>
<feature type="DNA-binding region" description="H-T-H motif" evidence="4">
    <location>
        <begin position="30"/>
        <end position="49"/>
    </location>
</feature>
<dbReference type="PANTHER" id="PTHR30055">
    <property type="entry name" value="HTH-TYPE TRANSCRIPTIONAL REGULATOR RUTR"/>
    <property type="match status" value="1"/>
</dbReference>
<dbReference type="InterPro" id="IPR001647">
    <property type="entry name" value="HTH_TetR"/>
</dbReference>
<evidence type="ECO:0000256" key="3">
    <source>
        <dbReference type="ARBA" id="ARBA00023163"/>
    </source>
</evidence>
<dbReference type="Gene3D" id="1.10.357.10">
    <property type="entry name" value="Tetracycline Repressor, domain 2"/>
    <property type="match status" value="1"/>
</dbReference>
<comment type="caution">
    <text evidence="6">The sequence shown here is derived from an EMBL/GenBank/DDBJ whole genome shotgun (WGS) entry which is preliminary data.</text>
</comment>
<dbReference type="PANTHER" id="PTHR30055:SF234">
    <property type="entry name" value="HTH-TYPE TRANSCRIPTIONAL REGULATOR BETI"/>
    <property type="match status" value="1"/>
</dbReference>
<dbReference type="GO" id="GO:0000976">
    <property type="term" value="F:transcription cis-regulatory region binding"/>
    <property type="evidence" value="ECO:0007669"/>
    <property type="project" value="TreeGrafter"/>
</dbReference>
<organism evidence="6 7">
    <name type="scientific">Acrocarpospora corrugata</name>
    <dbReference type="NCBI Taxonomy" id="35763"/>
    <lineage>
        <taxon>Bacteria</taxon>
        <taxon>Bacillati</taxon>
        <taxon>Actinomycetota</taxon>
        <taxon>Actinomycetes</taxon>
        <taxon>Streptosporangiales</taxon>
        <taxon>Streptosporangiaceae</taxon>
        <taxon>Acrocarpospora</taxon>
    </lineage>
</organism>
<protein>
    <submittedName>
        <fullName evidence="6">Putative trancscriptional regulator,TetR</fullName>
    </submittedName>
</protein>
<dbReference type="InterPro" id="IPR050109">
    <property type="entry name" value="HTH-type_TetR-like_transc_reg"/>
</dbReference>
<dbReference type="GO" id="GO:0003700">
    <property type="term" value="F:DNA-binding transcription factor activity"/>
    <property type="evidence" value="ECO:0007669"/>
    <property type="project" value="TreeGrafter"/>
</dbReference>
<dbReference type="InterPro" id="IPR009057">
    <property type="entry name" value="Homeodomain-like_sf"/>
</dbReference>
<evidence type="ECO:0000256" key="1">
    <source>
        <dbReference type="ARBA" id="ARBA00023015"/>
    </source>
</evidence>
<dbReference type="EMBL" id="BLAD01000061">
    <property type="protein sequence ID" value="GES02750.1"/>
    <property type="molecule type" value="Genomic_DNA"/>
</dbReference>
<reference evidence="6 7" key="1">
    <citation type="submission" date="2019-10" db="EMBL/GenBank/DDBJ databases">
        <title>Whole genome shotgun sequence of Acrocarpospora corrugata NBRC 13972.</title>
        <authorList>
            <person name="Ichikawa N."/>
            <person name="Kimura A."/>
            <person name="Kitahashi Y."/>
            <person name="Komaki H."/>
            <person name="Oguchi A."/>
        </authorList>
    </citation>
    <scope>NUCLEOTIDE SEQUENCE [LARGE SCALE GENOMIC DNA]</scope>
    <source>
        <strain evidence="6 7">NBRC 13972</strain>
    </source>
</reference>
<dbReference type="PROSITE" id="PS50977">
    <property type="entry name" value="HTH_TETR_2"/>
    <property type="match status" value="1"/>
</dbReference>
<keyword evidence="3" id="KW-0804">Transcription</keyword>
<accession>A0A5M3W3D9</accession>
<feature type="domain" description="HTH tetR-type" evidence="5">
    <location>
        <begin position="7"/>
        <end position="67"/>
    </location>
</feature>
<evidence type="ECO:0000313" key="6">
    <source>
        <dbReference type="EMBL" id="GES02750.1"/>
    </source>
</evidence>
<keyword evidence="2 4" id="KW-0238">DNA-binding</keyword>
<gene>
    <name evidence="6" type="ORF">Acor_48160</name>
</gene>
<proteinExistence type="predicted"/>
<sequence length="178" mass="19634">MTMARPSDTKARIQEVARELFLRQGVTNTSLRQISERLGITKPALYYHFDSREALLRSVIQPLTDDLEAFAAARRPGPPEDLLADYFDLAWQHRDVLMMIVADLSILSELDLVGRMLSWRETLVTLLIGPTAPQRARIHATVAVGGLSDCIVEYAQLPAEDVKKAAVEAALAALHAGS</sequence>
<evidence type="ECO:0000256" key="4">
    <source>
        <dbReference type="PROSITE-ProRule" id="PRU00335"/>
    </source>
</evidence>
<evidence type="ECO:0000259" key="5">
    <source>
        <dbReference type="PROSITE" id="PS50977"/>
    </source>
</evidence>
<dbReference type="Pfam" id="PF00440">
    <property type="entry name" value="TetR_N"/>
    <property type="match status" value="1"/>
</dbReference>
<evidence type="ECO:0000313" key="7">
    <source>
        <dbReference type="Proteomes" id="UP000334990"/>
    </source>
</evidence>
<name>A0A5M3W3D9_9ACTN</name>
<dbReference type="AlphaFoldDB" id="A0A5M3W3D9"/>
<dbReference type="SUPFAM" id="SSF46689">
    <property type="entry name" value="Homeodomain-like"/>
    <property type="match status" value="1"/>
</dbReference>
<dbReference type="Proteomes" id="UP000334990">
    <property type="component" value="Unassembled WGS sequence"/>
</dbReference>
<keyword evidence="7" id="KW-1185">Reference proteome</keyword>